<evidence type="ECO:0000259" key="1">
    <source>
        <dbReference type="Pfam" id="PF05899"/>
    </source>
</evidence>
<dbReference type="OrthoDB" id="9799053at2"/>
<dbReference type="SUPFAM" id="SSF51182">
    <property type="entry name" value="RmlC-like cupins"/>
    <property type="match status" value="1"/>
</dbReference>
<dbReference type="Proteomes" id="UP000017837">
    <property type="component" value="Unassembled WGS sequence"/>
</dbReference>
<organism evidence="2 3">
    <name type="scientific">Asticcacaulis benevestitus DSM 16100 = ATCC BAA-896</name>
    <dbReference type="NCBI Taxonomy" id="1121022"/>
    <lineage>
        <taxon>Bacteria</taxon>
        <taxon>Pseudomonadati</taxon>
        <taxon>Pseudomonadota</taxon>
        <taxon>Alphaproteobacteria</taxon>
        <taxon>Caulobacterales</taxon>
        <taxon>Caulobacteraceae</taxon>
        <taxon>Asticcacaulis</taxon>
    </lineage>
</organism>
<dbReference type="CDD" id="cd02227">
    <property type="entry name" value="cupin_TM1112-like"/>
    <property type="match status" value="1"/>
</dbReference>
<proteinExistence type="predicted"/>
<name>V4PD29_9CAUL</name>
<dbReference type="EMBL" id="AWGB01000071">
    <property type="protein sequence ID" value="ESQ83195.1"/>
    <property type="molecule type" value="Genomic_DNA"/>
</dbReference>
<dbReference type="InterPro" id="IPR011051">
    <property type="entry name" value="RmlC_Cupin_sf"/>
</dbReference>
<dbReference type="PANTHER" id="PTHR40943:SF1">
    <property type="entry name" value="CYTOPLASMIC PROTEIN"/>
    <property type="match status" value="1"/>
</dbReference>
<dbReference type="Gene3D" id="2.60.120.10">
    <property type="entry name" value="Jelly Rolls"/>
    <property type="match status" value="1"/>
</dbReference>
<dbReference type="PANTHER" id="PTHR40943">
    <property type="entry name" value="CYTOPLASMIC PROTEIN-RELATED"/>
    <property type="match status" value="1"/>
</dbReference>
<dbReference type="Pfam" id="PF05899">
    <property type="entry name" value="Cupin_3"/>
    <property type="match status" value="1"/>
</dbReference>
<dbReference type="AlphaFoldDB" id="V4PD29"/>
<dbReference type="eggNOG" id="COG3450">
    <property type="taxonomic scope" value="Bacteria"/>
</dbReference>
<feature type="domain" description="(S)-ureidoglycine aminohydrolase cupin" evidence="1">
    <location>
        <begin position="39"/>
        <end position="110"/>
    </location>
</feature>
<evidence type="ECO:0000313" key="2">
    <source>
        <dbReference type="EMBL" id="ESQ83195.1"/>
    </source>
</evidence>
<reference evidence="2 3" key="1">
    <citation type="journal article" date="2014" name="Nature">
        <title>Sequential evolution of bacterial morphology by co-option of a developmental regulator.</title>
        <authorList>
            <person name="Jiang C."/>
            <person name="Brown P.J."/>
            <person name="Ducret A."/>
            <person name="Brun Y.V."/>
        </authorList>
    </citation>
    <scope>NUCLEOTIDE SEQUENCE [LARGE SCALE GENOMIC DNA]</scope>
    <source>
        <strain evidence="2 3">DSM 16100</strain>
    </source>
</reference>
<keyword evidence="3" id="KW-1185">Reference proteome</keyword>
<sequence>MYFQSFDPSTLPEPLIGGPPPERLVHGTPVFKTWILDTPDDKTTAGLWASTPGAWRVAYDEWEFCTLLEGRAVVTEDGEPGVSVQAGDHLVFRPGYRGVWEVIDTVLKTFVAID</sequence>
<dbReference type="InterPro" id="IPR014710">
    <property type="entry name" value="RmlC-like_jellyroll"/>
</dbReference>
<gene>
    <name evidence="2" type="ORF">ABENE_20450</name>
</gene>
<dbReference type="PATRIC" id="fig|1121022.4.peg.4190"/>
<accession>V4PD29</accession>
<comment type="caution">
    <text evidence="2">The sequence shown here is derived from an EMBL/GenBank/DDBJ whole genome shotgun (WGS) entry which is preliminary data.</text>
</comment>
<dbReference type="RefSeq" id="WP_018083740.1">
    <property type="nucleotide sequence ID" value="NZ_AQWM01000042.1"/>
</dbReference>
<evidence type="ECO:0000313" key="3">
    <source>
        <dbReference type="Proteomes" id="UP000017837"/>
    </source>
</evidence>
<protein>
    <recommendedName>
        <fullName evidence="1">(S)-ureidoglycine aminohydrolase cupin domain-containing protein</fullName>
    </recommendedName>
</protein>
<dbReference type="InterPro" id="IPR008579">
    <property type="entry name" value="UGlyAH_Cupin_dom"/>
</dbReference>
<dbReference type="STRING" id="1121022.GCA_000376105_04052"/>